<protein>
    <submittedName>
        <fullName evidence="2">Protein HAIKU1</fullName>
    </submittedName>
</protein>
<keyword evidence="3" id="KW-1185">Reference proteome</keyword>
<organism evidence="2 3">
    <name type="scientific">Gossypium australe</name>
    <dbReference type="NCBI Taxonomy" id="47621"/>
    <lineage>
        <taxon>Eukaryota</taxon>
        <taxon>Viridiplantae</taxon>
        <taxon>Streptophyta</taxon>
        <taxon>Embryophyta</taxon>
        <taxon>Tracheophyta</taxon>
        <taxon>Spermatophyta</taxon>
        <taxon>Magnoliopsida</taxon>
        <taxon>eudicotyledons</taxon>
        <taxon>Gunneridae</taxon>
        <taxon>Pentapetalae</taxon>
        <taxon>rosids</taxon>
        <taxon>malvids</taxon>
        <taxon>Malvales</taxon>
        <taxon>Malvaceae</taxon>
        <taxon>Malvoideae</taxon>
        <taxon>Gossypium</taxon>
    </lineage>
</organism>
<feature type="region of interest" description="Disordered" evidence="1">
    <location>
        <begin position="150"/>
        <end position="185"/>
    </location>
</feature>
<dbReference type="OrthoDB" id="994598at2759"/>
<feature type="compositionally biased region" description="Pro residues" evidence="1">
    <location>
        <begin position="59"/>
        <end position="74"/>
    </location>
</feature>
<sequence length="185" mass="19334">MGRPHIPAPAPVPAPTPSYAPALVLPPTHYNNSLVRLDPRPVGKQVQPQLYPPVSGDPHVPPPSSGLLPNPPMSELPSPRGLLPNPPMSALPSPRGVNGAVPQMPNPPSQQMNGSVPPIPMNGPALLPHQLLSVQFPPVTPKFAFSPIVQPGVLGPGPQPPPSPSFAFPLSSSGFFPFPSPRRSD</sequence>
<dbReference type="AlphaFoldDB" id="A0A5B6VJJ1"/>
<feature type="compositionally biased region" description="Pro residues" evidence="1">
    <location>
        <begin position="1"/>
        <end position="18"/>
    </location>
</feature>
<dbReference type="EMBL" id="SMMG02000006">
    <property type="protein sequence ID" value="KAA3469233.1"/>
    <property type="molecule type" value="Genomic_DNA"/>
</dbReference>
<reference evidence="3" key="1">
    <citation type="journal article" date="2019" name="Plant Biotechnol. J.">
        <title>Genome sequencing of the Australian wild diploid species Gossypium australe highlights disease resistance and delayed gland morphogenesis.</title>
        <authorList>
            <person name="Cai Y."/>
            <person name="Cai X."/>
            <person name="Wang Q."/>
            <person name="Wang P."/>
            <person name="Zhang Y."/>
            <person name="Cai C."/>
            <person name="Xu Y."/>
            <person name="Wang K."/>
            <person name="Zhou Z."/>
            <person name="Wang C."/>
            <person name="Geng S."/>
            <person name="Li B."/>
            <person name="Dong Q."/>
            <person name="Hou Y."/>
            <person name="Wang H."/>
            <person name="Ai P."/>
            <person name="Liu Z."/>
            <person name="Yi F."/>
            <person name="Sun M."/>
            <person name="An G."/>
            <person name="Cheng J."/>
            <person name="Zhang Y."/>
            <person name="Shi Q."/>
            <person name="Xie Y."/>
            <person name="Shi X."/>
            <person name="Chang Y."/>
            <person name="Huang F."/>
            <person name="Chen Y."/>
            <person name="Hong S."/>
            <person name="Mi L."/>
            <person name="Sun Q."/>
            <person name="Zhang L."/>
            <person name="Zhou B."/>
            <person name="Peng R."/>
            <person name="Zhang X."/>
            <person name="Liu F."/>
        </authorList>
    </citation>
    <scope>NUCLEOTIDE SEQUENCE [LARGE SCALE GENOMIC DNA]</scope>
    <source>
        <strain evidence="3">cv. PA1801</strain>
    </source>
</reference>
<dbReference type="Proteomes" id="UP000325315">
    <property type="component" value="Unassembled WGS sequence"/>
</dbReference>
<feature type="compositionally biased region" description="Low complexity" evidence="1">
    <location>
        <begin position="165"/>
        <end position="177"/>
    </location>
</feature>
<name>A0A5B6VJJ1_9ROSI</name>
<accession>A0A5B6VJJ1</accession>
<feature type="region of interest" description="Disordered" evidence="1">
    <location>
        <begin position="1"/>
        <end position="121"/>
    </location>
</feature>
<evidence type="ECO:0000256" key="1">
    <source>
        <dbReference type="SAM" id="MobiDB-lite"/>
    </source>
</evidence>
<comment type="caution">
    <text evidence="2">The sequence shown here is derived from an EMBL/GenBank/DDBJ whole genome shotgun (WGS) entry which is preliminary data.</text>
</comment>
<evidence type="ECO:0000313" key="3">
    <source>
        <dbReference type="Proteomes" id="UP000325315"/>
    </source>
</evidence>
<evidence type="ECO:0000313" key="2">
    <source>
        <dbReference type="EMBL" id="KAA3469233.1"/>
    </source>
</evidence>
<proteinExistence type="predicted"/>
<gene>
    <name evidence="2" type="ORF">EPI10_015041</name>
</gene>